<name>A0A844NFW1_PSEAI</name>
<evidence type="ECO:0000313" key="8">
    <source>
        <dbReference type="EMBL" id="MUI35272.1"/>
    </source>
</evidence>
<organism evidence="8 9">
    <name type="scientific">Pseudomonas aeruginosa</name>
    <dbReference type="NCBI Taxonomy" id="287"/>
    <lineage>
        <taxon>Bacteria</taxon>
        <taxon>Pseudomonadati</taxon>
        <taxon>Pseudomonadota</taxon>
        <taxon>Gammaproteobacteria</taxon>
        <taxon>Pseudomonadales</taxon>
        <taxon>Pseudomonadaceae</taxon>
        <taxon>Pseudomonas</taxon>
    </lineage>
</organism>
<dbReference type="InterPro" id="IPR007627">
    <property type="entry name" value="RNA_pol_sigma70_r2"/>
</dbReference>
<keyword evidence="4 6" id="KW-0238">DNA-binding</keyword>
<reference evidence="8 9" key="1">
    <citation type="submission" date="2019-11" db="EMBL/GenBank/DDBJ databases">
        <title>Genomes of ocular Pseudomonas aeruginosa isolates.</title>
        <authorList>
            <person name="Khan M."/>
            <person name="Rice S.A."/>
            <person name="Willcox M.D.P."/>
            <person name="Stapleton F."/>
        </authorList>
    </citation>
    <scope>NUCLEOTIDE SEQUENCE [LARGE SCALE GENOMIC DNA]</scope>
    <source>
        <strain evidence="8 9">PA221</strain>
    </source>
</reference>
<accession>A0A844NFW1</accession>
<keyword evidence="3 6" id="KW-0731">Sigma factor</keyword>
<dbReference type="AlphaFoldDB" id="A0A844NFW1"/>
<dbReference type="PANTHER" id="PTHR43133:SF8">
    <property type="entry name" value="RNA POLYMERASE SIGMA FACTOR HI_1459-RELATED"/>
    <property type="match status" value="1"/>
</dbReference>
<dbReference type="PROSITE" id="PS01063">
    <property type="entry name" value="SIGMA70_ECF"/>
    <property type="match status" value="1"/>
</dbReference>
<dbReference type="SUPFAM" id="SSF88946">
    <property type="entry name" value="Sigma2 domain of RNA polymerase sigma factors"/>
    <property type="match status" value="1"/>
</dbReference>
<dbReference type="InterPro" id="IPR013325">
    <property type="entry name" value="RNA_pol_sigma_r2"/>
</dbReference>
<evidence type="ECO:0000313" key="9">
    <source>
        <dbReference type="Proteomes" id="UP000433532"/>
    </source>
</evidence>
<dbReference type="EMBL" id="WOAD01000006">
    <property type="protein sequence ID" value="MUI35272.1"/>
    <property type="molecule type" value="Genomic_DNA"/>
</dbReference>
<dbReference type="InterPro" id="IPR036388">
    <property type="entry name" value="WH-like_DNA-bd_sf"/>
</dbReference>
<dbReference type="GO" id="GO:0003677">
    <property type="term" value="F:DNA binding"/>
    <property type="evidence" value="ECO:0007669"/>
    <property type="project" value="UniProtKB-KW"/>
</dbReference>
<sequence>MSTRKITPTLSLNNTGFDCVSRAWRAHEKELRAFLIHRADDRDMAEDLLQEVFLKSMRQGLRFCELTNPRAWLFEVARNALIDSVSLNKPFEELPEHLEAELGSERAPIDELDICIERILSELAAEDRSIIQSCDLQGKTVRSYAQDYRLTLAAAKSRILRARKRLRDSLVERCQVGFDETGRVCCHVPRTLS</sequence>
<gene>
    <name evidence="8" type="ORF">GNQ48_09655</name>
</gene>
<evidence type="ECO:0000256" key="6">
    <source>
        <dbReference type="RuleBase" id="RU000716"/>
    </source>
</evidence>
<dbReference type="InterPro" id="IPR013324">
    <property type="entry name" value="RNA_pol_sigma_r3/r4-like"/>
</dbReference>
<evidence type="ECO:0000256" key="1">
    <source>
        <dbReference type="ARBA" id="ARBA00010641"/>
    </source>
</evidence>
<keyword evidence="5 6" id="KW-0804">Transcription</keyword>
<dbReference type="PANTHER" id="PTHR43133">
    <property type="entry name" value="RNA POLYMERASE ECF-TYPE SIGMA FACTO"/>
    <property type="match status" value="1"/>
</dbReference>
<dbReference type="Gene3D" id="1.10.1740.10">
    <property type="match status" value="1"/>
</dbReference>
<evidence type="ECO:0000256" key="3">
    <source>
        <dbReference type="ARBA" id="ARBA00023082"/>
    </source>
</evidence>
<comment type="similarity">
    <text evidence="1 6">Belongs to the sigma-70 factor family. ECF subfamily.</text>
</comment>
<dbReference type="Gene3D" id="1.10.10.10">
    <property type="entry name" value="Winged helix-like DNA-binding domain superfamily/Winged helix DNA-binding domain"/>
    <property type="match status" value="1"/>
</dbReference>
<dbReference type="InterPro" id="IPR000838">
    <property type="entry name" value="RNA_pol_sigma70_ECF_CS"/>
</dbReference>
<evidence type="ECO:0000256" key="2">
    <source>
        <dbReference type="ARBA" id="ARBA00023015"/>
    </source>
</evidence>
<dbReference type="SUPFAM" id="SSF88659">
    <property type="entry name" value="Sigma3 and sigma4 domains of RNA polymerase sigma factors"/>
    <property type="match status" value="1"/>
</dbReference>
<feature type="domain" description="RNA polymerase sigma-70 region 2" evidence="7">
    <location>
        <begin position="25"/>
        <end position="85"/>
    </location>
</feature>
<keyword evidence="2 6" id="KW-0805">Transcription regulation</keyword>
<comment type="caution">
    <text evidence="8">The sequence shown here is derived from an EMBL/GenBank/DDBJ whole genome shotgun (WGS) entry which is preliminary data.</text>
</comment>
<protein>
    <recommendedName>
        <fullName evidence="6">RNA polymerase sigma factor</fullName>
    </recommendedName>
</protein>
<dbReference type="GO" id="GO:0016987">
    <property type="term" value="F:sigma factor activity"/>
    <property type="evidence" value="ECO:0007669"/>
    <property type="project" value="UniProtKB-KW"/>
</dbReference>
<dbReference type="GeneID" id="72419584"/>
<dbReference type="InterPro" id="IPR014284">
    <property type="entry name" value="RNA_pol_sigma-70_dom"/>
</dbReference>
<dbReference type="GO" id="GO:0006352">
    <property type="term" value="P:DNA-templated transcription initiation"/>
    <property type="evidence" value="ECO:0007669"/>
    <property type="project" value="InterPro"/>
</dbReference>
<evidence type="ECO:0000256" key="5">
    <source>
        <dbReference type="ARBA" id="ARBA00023163"/>
    </source>
</evidence>
<dbReference type="Proteomes" id="UP000433532">
    <property type="component" value="Unassembled WGS sequence"/>
</dbReference>
<proteinExistence type="inferred from homology"/>
<dbReference type="NCBIfam" id="TIGR02937">
    <property type="entry name" value="sigma70-ECF"/>
    <property type="match status" value="1"/>
</dbReference>
<dbReference type="InterPro" id="IPR039425">
    <property type="entry name" value="RNA_pol_sigma-70-like"/>
</dbReference>
<evidence type="ECO:0000256" key="4">
    <source>
        <dbReference type="ARBA" id="ARBA00023125"/>
    </source>
</evidence>
<evidence type="ECO:0000259" key="7">
    <source>
        <dbReference type="Pfam" id="PF04542"/>
    </source>
</evidence>
<dbReference type="Pfam" id="PF04542">
    <property type="entry name" value="Sigma70_r2"/>
    <property type="match status" value="1"/>
</dbReference>
<dbReference type="RefSeq" id="WP_023912027.1">
    <property type="nucleotide sequence ID" value="NZ_BIFN01000025.1"/>
</dbReference>